<dbReference type="EMBL" id="GBXM01056173">
    <property type="protein sequence ID" value="JAH52404.1"/>
    <property type="molecule type" value="Transcribed_RNA"/>
</dbReference>
<reference evidence="1" key="2">
    <citation type="journal article" date="2015" name="Fish Shellfish Immunol.">
        <title>Early steps in the European eel (Anguilla anguilla)-Vibrio vulnificus interaction in the gills: Role of the RtxA13 toxin.</title>
        <authorList>
            <person name="Callol A."/>
            <person name="Pajuelo D."/>
            <person name="Ebbesson L."/>
            <person name="Teles M."/>
            <person name="MacKenzie S."/>
            <person name="Amaro C."/>
        </authorList>
    </citation>
    <scope>NUCLEOTIDE SEQUENCE</scope>
</reference>
<name>A0A0E9TFH2_ANGAN</name>
<protein>
    <submittedName>
        <fullName evidence="1">Uncharacterized protein</fullName>
    </submittedName>
</protein>
<reference evidence="1" key="1">
    <citation type="submission" date="2014-11" db="EMBL/GenBank/DDBJ databases">
        <authorList>
            <person name="Amaro Gonzalez C."/>
        </authorList>
    </citation>
    <scope>NUCLEOTIDE SEQUENCE</scope>
</reference>
<evidence type="ECO:0000313" key="1">
    <source>
        <dbReference type="EMBL" id="JAH52404.1"/>
    </source>
</evidence>
<proteinExistence type="predicted"/>
<sequence length="14" mass="1658">MGIHCILIRTQLLF</sequence>
<organism evidence="1">
    <name type="scientific">Anguilla anguilla</name>
    <name type="common">European freshwater eel</name>
    <name type="synonym">Muraena anguilla</name>
    <dbReference type="NCBI Taxonomy" id="7936"/>
    <lineage>
        <taxon>Eukaryota</taxon>
        <taxon>Metazoa</taxon>
        <taxon>Chordata</taxon>
        <taxon>Craniata</taxon>
        <taxon>Vertebrata</taxon>
        <taxon>Euteleostomi</taxon>
        <taxon>Actinopterygii</taxon>
        <taxon>Neopterygii</taxon>
        <taxon>Teleostei</taxon>
        <taxon>Anguilliformes</taxon>
        <taxon>Anguillidae</taxon>
        <taxon>Anguilla</taxon>
    </lineage>
</organism>
<accession>A0A0E9TFH2</accession>